<evidence type="ECO:0000256" key="6">
    <source>
        <dbReference type="ARBA" id="ARBA00022801"/>
    </source>
</evidence>
<evidence type="ECO:0000256" key="2">
    <source>
        <dbReference type="ARBA" id="ARBA00004954"/>
    </source>
</evidence>
<keyword evidence="5 10" id="KW-0658">Purine biosynthesis</keyword>
<dbReference type="AlphaFoldDB" id="A0A1H7P809"/>
<organism evidence="12 13">
    <name type="scientific">Nitrosovibrio tenuis</name>
    <dbReference type="NCBI Taxonomy" id="1233"/>
    <lineage>
        <taxon>Bacteria</taxon>
        <taxon>Pseudomonadati</taxon>
        <taxon>Pseudomonadota</taxon>
        <taxon>Betaproteobacteria</taxon>
        <taxon>Nitrosomonadales</taxon>
        <taxon>Nitrosomonadaceae</taxon>
        <taxon>Nitrosovibrio</taxon>
    </lineage>
</organism>
<keyword evidence="7 10" id="KW-0511">Multifunctional enzyme</keyword>
<evidence type="ECO:0000256" key="5">
    <source>
        <dbReference type="ARBA" id="ARBA00022755"/>
    </source>
</evidence>
<dbReference type="OrthoDB" id="9802065at2"/>
<comment type="catalytic activity">
    <reaction evidence="8 10">
        <text>(6R)-10-formyltetrahydrofolate + 5-amino-1-(5-phospho-beta-D-ribosyl)imidazole-4-carboxamide = 5-formamido-1-(5-phospho-D-ribosyl)imidazole-4-carboxamide + (6S)-5,6,7,8-tetrahydrofolate</text>
        <dbReference type="Rhea" id="RHEA:22192"/>
        <dbReference type="ChEBI" id="CHEBI:57453"/>
        <dbReference type="ChEBI" id="CHEBI:58467"/>
        <dbReference type="ChEBI" id="CHEBI:58475"/>
        <dbReference type="ChEBI" id="CHEBI:195366"/>
        <dbReference type="EC" id="2.1.2.3"/>
    </reaction>
</comment>
<dbReference type="PANTHER" id="PTHR11692">
    <property type="entry name" value="BIFUNCTIONAL PURINE BIOSYNTHESIS PROTEIN PURH"/>
    <property type="match status" value="1"/>
</dbReference>
<dbReference type="CDD" id="cd01421">
    <property type="entry name" value="IMPCH"/>
    <property type="match status" value="1"/>
</dbReference>
<gene>
    <name evidence="10" type="primary">purH</name>
    <name evidence="12" type="ORF">SAMN05216387_10889</name>
</gene>
<keyword evidence="6 10" id="KW-0378">Hydrolase</keyword>
<evidence type="ECO:0000313" key="13">
    <source>
        <dbReference type="Proteomes" id="UP000198620"/>
    </source>
</evidence>
<dbReference type="EC" id="2.1.2.3" evidence="10"/>
<dbReference type="HAMAP" id="MF_00139">
    <property type="entry name" value="PurH"/>
    <property type="match status" value="1"/>
</dbReference>
<dbReference type="SUPFAM" id="SSF53927">
    <property type="entry name" value="Cytidine deaminase-like"/>
    <property type="match status" value="1"/>
</dbReference>
<dbReference type="SUPFAM" id="SSF52335">
    <property type="entry name" value="Methylglyoxal synthase-like"/>
    <property type="match status" value="1"/>
</dbReference>
<protein>
    <recommendedName>
        <fullName evidence="10">Bifunctional purine biosynthesis protein PurH</fullName>
    </recommendedName>
    <domain>
        <recommendedName>
            <fullName evidence="10">Phosphoribosylaminoimidazolecarboxamide formyltransferase</fullName>
            <ecNumber evidence="10">2.1.2.3</ecNumber>
        </recommendedName>
        <alternativeName>
            <fullName evidence="10">AICAR transformylase</fullName>
        </alternativeName>
    </domain>
    <domain>
        <recommendedName>
            <fullName evidence="10">IMP cyclohydrolase</fullName>
            <ecNumber evidence="10">3.5.4.10</ecNumber>
        </recommendedName>
        <alternativeName>
            <fullName evidence="10">ATIC</fullName>
        </alternativeName>
        <alternativeName>
            <fullName evidence="10">IMP synthase</fullName>
        </alternativeName>
        <alternativeName>
            <fullName evidence="10">Inosinicase</fullName>
        </alternativeName>
    </domain>
</protein>
<evidence type="ECO:0000256" key="9">
    <source>
        <dbReference type="ARBA" id="ARBA00050687"/>
    </source>
</evidence>
<dbReference type="RefSeq" id="WP_090829003.1">
    <property type="nucleotide sequence ID" value="NZ_FOBH01000008.1"/>
</dbReference>
<dbReference type="FunFam" id="3.40.140.20:FF:000002">
    <property type="entry name" value="Bifunctional purine biosynthesis protein PurH"/>
    <property type="match status" value="1"/>
</dbReference>
<reference evidence="12 13" key="1">
    <citation type="submission" date="2016-10" db="EMBL/GenBank/DDBJ databases">
        <authorList>
            <person name="de Groot N.N."/>
        </authorList>
    </citation>
    <scope>NUCLEOTIDE SEQUENCE [LARGE SCALE GENOMIC DNA]</scope>
    <source>
        <strain evidence="12 13">Nv1</strain>
    </source>
</reference>
<comment type="domain">
    <text evidence="10">The IMP cyclohydrolase activity resides in the N-terminal region.</text>
</comment>
<dbReference type="FunFam" id="3.40.50.1380:FF:000001">
    <property type="entry name" value="Bifunctional purine biosynthesis protein PurH"/>
    <property type="match status" value="1"/>
</dbReference>
<evidence type="ECO:0000259" key="11">
    <source>
        <dbReference type="PROSITE" id="PS51855"/>
    </source>
</evidence>
<dbReference type="InterPro" id="IPR036914">
    <property type="entry name" value="MGS-like_dom_sf"/>
</dbReference>
<dbReference type="SMART" id="SM00798">
    <property type="entry name" value="AICARFT_IMPCHas"/>
    <property type="match status" value="1"/>
</dbReference>
<keyword evidence="4 10" id="KW-0808">Transferase</keyword>
<dbReference type="EMBL" id="FOBH01000008">
    <property type="protein sequence ID" value="SEL31950.1"/>
    <property type="molecule type" value="Genomic_DNA"/>
</dbReference>
<dbReference type="SMART" id="SM00851">
    <property type="entry name" value="MGS"/>
    <property type="match status" value="1"/>
</dbReference>
<comment type="pathway">
    <text evidence="1 10">Purine metabolism; IMP biosynthesis via de novo pathway; IMP from 5-formamido-1-(5-phospho-D-ribosyl)imidazole-4-carboxamide: step 1/1.</text>
</comment>
<dbReference type="Gene3D" id="3.40.50.1380">
    <property type="entry name" value="Methylglyoxal synthase-like domain"/>
    <property type="match status" value="1"/>
</dbReference>
<dbReference type="GO" id="GO:0004643">
    <property type="term" value="F:phosphoribosylaminoimidazolecarboxamide formyltransferase activity"/>
    <property type="evidence" value="ECO:0007669"/>
    <property type="project" value="UniProtKB-UniRule"/>
</dbReference>
<evidence type="ECO:0000256" key="1">
    <source>
        <dbReference type="ARBA" id="ARBA00004844"/>
    </source>
</evidence>
<evidence type="ECO:0000256" key="8">
    <source>
        <dbReference type="ARBA" id="ARBA00050488"/>
    </source>
</evidence>
<dbReference type="GO" id="GO:0003937">
    <property type="term" value="F:IMP cyclohydrolase activity"/>
    <property type="evidence" value="ECO:0007669"/>
    <property type="project" value="UniProtKB-UniRule"/>
</dbReference>
<evidence type="ECO:0000256" key="3">
    <source>
        <dbReference type="ARBA" id="ARBA00007667"/>
    </source>
</evidence>
<dbReference type="Gene3D" id="3.40.140.20">
    <property type="match status" value="2"/>
</dbReference>
<evidence type="ECO:0000256" key="4">
    <source>
        <dbReference type="ARBA" id="ARBA00022679"/>
    </source>
</evidence>
<evidence type="ECO:0000256" key="7">
    <source>
        <dbReference type="ARBA" id="ARBA00023268"/>
    </source>
</evidence>
<dbReference type="Pfam" id="PF01808">
    <property type="entry name" value="AICARFT_IMPCHas"/>
    <property type="match status" value="1"/>
</dbReference>
<dbReference type="InterPro" id="IPR016193">
    <property type="entry name" value="Cytidine_deaminase-like"/>
</dbReference>
<dbReference type="InterPro" id="IPR011607">
    <property type="entry name" value="MGS-like_dom"/>
</dbReference>
<sequence>MNIKQALISVSDKTGIIEFARELNRLGVAILSTGGTAKLLRDAGLAVTEVGDYTGFPEMLDGRVKTLHPKIHAGILARRDSPEHMAAMSSTAIPTIELVVVNLYPFSRTIARPDCSLEEAIENIDIGGPAMVRAAAKNYKSVAVVTDPDDYAFLLEEMKAGGSAVSQEFRFRLACKAFSHTAAYDGAISNYLTSMDGETGERQTFPDRLNLNFAMVQQLRYGENPHQRAAFYRDPAPVPGILASYTQVQGKELSYNNIADADAAWECVKTFDAPACVIIKHANPCGVAVADTPLAAYKRALATDPTSAFGGIIAFNRTVDESAAEAVIQQFVEVILAPQFTAEAQQILARKANVRVLTVPLEAGSNTYDLKRVGGGLLVQTPDDLNITASQLRVVTKVKPTVQQLNDLLFAWRVAKFVKSNAIVFCANGQTLGVGAGQMSRVDSARIASIKAQNAGLDLAGSAVASDAFFPFRDGLDVVVQAGARAVIQPGGSVRDEEVIAAADEQGVAMVFTGVRHFRH</sequence>
<dbReference type="Pfam" id="PF02142">
    <property type="entry name" value="MGS"/>
    <property type="match status" value="1"/>
</dbReference>
<dbReference type="STRING" id="1233.SAMN05216387_10889"/>
<keyword evidence="13" id="KW-1185">Reference proteome</keyword>
<comment type="similarity">
    <text evidence="3 10">Belongs to the PurH family.</text>
</comment>
<evidence type="ECO:0000256" key="10">
    <source>
        <dbReference type="HAMAP-Rule" id="MF_00139"/>
    </source>
</evidence>
<dbReference type="PROSITE" id="PS51855">
    <property type="entry name" value="MGS"/>
    <property type="match status" value="1"/>
</dbReference>
<name>A0A1H7P809_9PROT</name>
<dbReference type="Proteomes" id="UP000198620">
    <property type="component" value="Unassembled WGS sequence"/>
</dbReference>
<feature type="domain" description="MGS-like" evidence="11">
    <location>
        <begin position="1"/>
        <end position="146"/>
    </location>
</feature>
<dbReference type="UniPathway" id="UPA00074">
    <property type="reaction ID" value="UER00133"/>
</dbReference>
<evidence type="ECO:0000313" key="12">
    <source>
        <dbReference type="EMBL" id="SEL31950.1"/>
    </source>
</evidence>
<accession>A0A1H7P809</accession>
<proteinExistence type="inferred from homology"/>
<dbReference type="PANTHER" id="PTHR11692:SF0">
    <property type="entry name" value="BIFUNCTIONAL PURINE BIOSYNTHESIS PROTEIN ATIC"/>
    <property type="match status" value="1"/>
</dbReference>
<dbReference type="PIRSF" id="PIRSF000414">
    <property type="entry name" value="AICARFT_IMPCHas"/>
    <property type="match status" value="1"/>
</dbReference>
<dbReference type="NCBIfam" id="NF002049">
    <property type="entry name" value="PRK00881.1"/>
    <property type="match status" value="1"/>
</dbReference>
<comment type="catalytic activity">
    <reaction evidence="9 10">
        <text>IMP + H2O = 5-formamido-1-(5-phospho-D-ribosyl)imidazole-4-carboxamide</text>
        <dbReference type="Rhea" id="RHEA:18445"/>
        <dbReference type="ChEBI" id="CHEBI:15377"/>
        <dbReference type="ChEBI" id="CHEBI:58053"/>
        <dbReference type="ChEBI" id="CHEBI:58467"/>
        <dbReference type="EC" id="3.5.4.10"/>
    </reaction>
</comment>
<dbReference type="InterPro" id="IPR002695">
    <property type="entry name" value="PurH-like"/>
</dbReference>
<dbReference type="EC" id="3.5.4.10" evidence="10"/>
<dbReference type="InterPro" id="IPR024051">
    <property type="entry name" value="AICAR_Tfase_dup_dom_sf"/>
</dbReference>
<dbReference type="GO" id="GO:0006189">
    <property type="term" value="P:'de novo' IMP biosynthetic process"/>
    <property type="evidence" value="ECO:0007669"/>
    <property type="project" value="UniProtKB-UniRule"/>
</dbReference>
<dbReference type="NCBIfam" id="TIGR00355">
    <property type="entry name" value="purH"/>
    <property type="match status" value="1"/>
</dbReference>
<dbReference type="FunFam" id="3.40.140.20:FF:000001">
    <property type="entry name" value="Bifunctional purine biosynthesis protein PurH"/>
    <property type="match status" value="1"/>
</dbReference>
<dbReference type="GO" id="GO:0005829">
    <property type="term" value="C:cytosol"/>
    <property type="evidence" value="ECO:0007669"/>
    <property type="project" value="TreeGrafter"/>
</dbReference>
<comment type="pathway">
    <text evidence="2 10">Purine metabolism; IMP biosynthesis via de novo pathway; 5-formamido-1-(5-phospho-D-ribosyl)imidazole-4-carboxamide from 5-amino-1-(5-phospho-D-ribosyl)imidazole-4-carboxamide (10-formyl THF route): step 1/1.</text>
</comment>